<dbReference type="GO" id="GO:0003700">
    <property type="term" value="F:DNA-binding transcription factor activity"/>
    <property type="evidence" value="ECO:0007669"/>
    <property type="project" value="InterPro"/>
</dbReference>
<proteinExistence type="predicted"/>
<dbReference type="Pfam" id="PF04545">
    <property type="entry name" value="Sigma70_r4"/>
    <property type="match status" value="1"/>
</dbReference>
<accession>A0AAW5JHG1</accession>
<evidence type="ECO:0000313" key="4">
    <source>
        <dbReference type="Proteomes" id="UP001200313"/>
    </source>
</evidence>
<dbReference type="Proteomes" id="UP001204562">
    <property type="component" value="Unassembled WGS sequence"/>
</dbReference>
<dbReference type="AlphaFoldDB" id="A0AAW5JHG1"/>
<evidence type="ECO:0000259" key="1">
    <source>
        <dbReference type="Pfam" id="PF04545"/>
    </source>
</evidence>
<protein>
    <submittedName>
        <fullName evidence="3">Sigma-70 family RNA polymerase sigma factor</fullName>
    </submittedName>
</protein>
<evidence type="ECO:0000313" key="2">
    <source>
        <dbReference type="EMBL" id="MCG4525744.1"/>
    </source>
</evidence>
<feature type="domain" description="RNA polymerase sigma-70 region 4" evidence="1">
    <location>
        <begin position="47"/>
        <end position="90"/>
    </location>
</feature>
<dbReference type="SUPFAM" id="SSF88659">
    <property type="entry name" value="Sigma3 and sigma4 domains of RNA polymerase sigma factors"/>
    <property type="match status" value="1"/>
</dbReference>
<dbReference type="RefSeq" id="WP_238072833.1">
    <property type="nucleotide sequence ID" value="NZ_JAKNJB010000002.1"/>
</dbReference>
<reference evidence="3" key="2">
    <citation type="submission" date="2022-06" db="EMBL/GenBank/DDBJ databases">
        <title>Isolation of gut microbiota from human fecal samples.</title>
        <authorList>
            <person name="Pamer E.G."/>
            <person name="Barat B."/>
            <person name="Waligurski E."/>
            <person name="Medina S."/>
            <person name="Paddock L."/>
            <person name="Mostad J."/>
        </authorList>
    </citation>
    <scope>NUCLEOTIDE SEQUENCE</scope>
    <source>
        <strain evidence="3">DFI.9.91</strain>
    </source>
</reference>
<dbReference type="InterPro" id="IPR007630">
    <property type="entry name" value="RNA_pol_sigma70_r4"/>
</dbReference>
<dbReference type="Gene3D" id="1.10.10.10">
    <property type="entry name" value="Winged helix-like DNA-binding domain superfamily/Winged helix DNA-binding domain"/>
    <property type="match status" value="1"/>
</dbReference>
<dbReference type="InterPro" id="IPR014284">
    <property type="entry name" value="RNA_pol_sigma-70_dom"/>
</dbReference>
<dbReference type="GO" id="GO:0006352">
    <property type="term" value="P:DNA-templated transcription initiation"/>
    <property type="evidence" value="ECO:0007669"/>
    <property type="project" value="InterPro"/>
</dbReference>
<evidence type="ECO:0000313" key="5">
    <source>
        <dbReference type="Proteomes" id="UP001204562"/>
    </source>
</evidence>
<keyword evidence="4" id="KW-1185">Reference proteome</keyword>
<dbReference type="EMBL" id="JAKNJB010000002">
    <property type="protein sequence ID" value="MCG4525744.1"/>
    <property type="molecule type" value="Genomic_DNA"/>
</dbReference>
<sequence length="104" mass="12077">MPDTRYRRGRAYAADMAVYARSMASDNSAQLDRVKRNLVRALREDVTARQREFLLLYYGQGLNMREIGEKLGVDKSTVSRTIKRGEARLRRCLRYGAKAFLEEE</sequence>
<name>A0AAW5JHG1_9FIRM</name>
<dbReference type="NCBIfam" id="TIGR02937">
    <property type="entry name" value="sigma70-ECF"/>
    <property type="match status" value="1"/>
</dbReference>
<reference evidence="2 4" key="1">
    <citation type="submission" date="2022-01" db="EMBL/GenBank/DDBJ databases">
        <title>Collection of gut derived symbiotic bacterial strains cultured from healthy donors.</title>
        <authorList>
            <person name="Lin H."/>
            <person name="Kohout C."/>
            <person name="Waligurski E."/>
            <person name="Pamer E.G."/>
        </authorList>
    </citation>
    <scope>NUCLEOTIDE SEQUENCE [LARGE SCALE GENOMIC DNA]</scope>
    <source>
        <strain evidence="2 4">DFI.3.7</strain>
    </source>
</reference>
<dbReference type="Proteomes" id="UP001200313">
    <property type="component" value="Unassembled WGS sequence"/>
</dbReference>
<organism evidence="3 5">
    <name type="scientific">Intestinimonas massiliensis</name>
    <name type="common">ex Afouda et al. 2020</name>
    <dbReference type="NCBI Taxonomy" id="1673721"/>
    <lineage>
        <taxon>Bacteria</taxon>
        <taxon>Bacillati</taxon>
        <taxon>Bacillota</taxon>
        <taxon>Clostridia</taxon>
        <taxon>Eubacteriales</taxon>
        <taxon>Intestinimonas</taxon>
    </lineage>
</organism>
<dbReference type="EMBL" id="JANFYS010000002">
    <property type="protein sequence ID" value="MCQ4769232.1"/>
    <property type="molecule type" value="Genomic_DNA"/>
</dbReference>
<evidence type="ECO:0000313" key="3">
    <source>
        <dbReference type="EMBL" id="MCQ4769232.1"/>
    </source>
</evidence>
<dbReference type="CDD" id="cd06171">
    <property type="entry name" value="Sigma70_r4"/>
    <property type="match status" value="1"/>
</dbReference>
<dbReference type="InterPro" id="IPR036388">
    <property type="entry name" value="WH-like_DNA-bd_sf"/>
</dbReference>
<dbReference type="InterPro" id="IPR013324">
    <property type="entry name" value="RNA_pol_sigma_r3/r4-like"/>
</dbReference>
<comment type="caution">
    <text evidence="3">The sequence shown here is derived from an EMBL/GenBank/DDBJ whole genome shotgun (WGS) entry which is preliminary data.</text>
</comment>
<gene>
    <name evidence="2" type="ORF">L0P79_01455</name>
    <name evidence="3" type="ORF">NE579_01970</name>
</gene>